<evidence type="ECO:0000256" key="4">
    <source>
        <dbReference type="RuleBase" id="RU004508"/>
    </source>
</evidence>
<dbReference type="EC" id="2.6.1.92" evidence="5"/>
<dbReference type="GO" id="GO:0030170">
    <property type="term" value="F:pyridoxal phosphate binding"/>
    <property type="evidence" value="ECO:0007669"/>
    <property type="project" value="TreeGrafter"/>
</dbReference>
<evidence type="ECO:0000313" key="5">
    <source>
        <dbReference type="EMBL" id="XDJ47341.1"/>
    </source>
</evidence>
<dbReference type="Pfam" id="PF01041">
    <property type="entry name" value="DegT_DnrJ_EryC1"/>
    <property type="match status" value="1"/>
</dbReference>
<dbReference type="PANTHER" id="PTHR30244">
    <property type="entry name" value="TRANSAMINASE"/>
    <property type="match status" value="1"/>
</dbReference>
<evidence type="ECO:0000256" key="3">
    <source>
        <dbReference type="PIRSR" id="PIRSR000390-2"/>
    </source>
</evidence>
<dbReference type="RefSeq" id="WP_368639833.1">
    <property type="nucleotide sequence ID" value="NZ_CP158254.1"/>
</dbReference>
<dbReference type="CDD" id="cd00616">
    <property type="entry name" value="AHBA_syn"/>
    <property type="match status" value="1"/>
</dbReference>
<dbReference type="NCBIfam" id="TIGR03588">
    <property type="entry name" value="PseC"/>
    <property type="match status" value="1"/>
</dbReference>
<accession>A0AB39D051</accession>
<organism evidence="5">
    <name type="scientific">Castellaniella ginsengisoli</name>
    <dbReference type="NCBI Taxonomy" id="546114"/>
    <lineage>
        <taxon>Bacteria</taxon>
        <taxon>Pseudomonadati</taxon>
        <taxon>Pseudomonadota</taxon>
        <taxon>Betaproteobacteria</taxon>
        <taxon>Burkholderiales</taxon>
        <taxon>Alcaligenaceae</taxon>
        <taxon>Castellaniella</taxon>
    </lineage>
</organism>
<name>A0AB39D051_9BURK</name>
<dbReference type="GO" id="GO:0000271">
    <property type="term" value="P:polysaccharide biosynthetic process"/>
    <property type="evidence" value="ECO:0007669"/>
    <property type="project" value="TreeGrafter"/>
</dbReference>
<keyword evidence="5" id="KW-0032">Aminotransferase</keyword>
<dbReference type="InterPro" id="IPR015421">
    <property type="entry name" value="PyrdxlP-dep_Trfase_major"/>
</dbReference>
<dbReference type="InterPro" id="IPR015424">
    <property type="entry name" value="PyrdxlP-dep_Trfase"/>
</dbReference>
<evidence type="ECO:0000256" key="2">
    <source>
        <dbReference type="PIRSR" id="PIRSR000390-1"/>
    </source>
</evidence>
<reference evidence="5" key="1">
    <citation type="submission" date="2024-05" db="EMBL/GenBank/DDBJ databases">
        <authorList>
            <person name="Luo Y.-C."/>
            <person name="Nicholds J."/>
            <person name="Mortimer T."/>
            <person name="Maboni G."/>
        </authorList>
    </citation>
    <scope>NUCLEOTIDE SEQUENCE</scope>
    <source>
        <strain evidence="6">141555</strain>
        <strain evidence="5">151836</strain>
    </source>
</reference>
<dbReference type="EMBL" id="CP158267">
    <property type="protein sequence ID" value="XDJ80987.1"/>
    <property type="molecule type" value="Genomic_DNA"/>
</dbReference>
<dbReference type="GO" id="GO:0008483">
    <property type="term" value="F:transaminase activity"/>
    <property type="evidence" value="ECO:0007669"/>
    <property type="project" value="UniProtKB-KW"/>
</dbReference>
<evidence type="ECO:0000313" key="6">
    <source>
        <dbReference type="EMBL" id="XDJ80987.1"/>
    </source>
</evidence>
<dbReference type="PIRSF" id="PIRSF000390">
    <property type="entry name" value="PLP_StrS"/>
    <property type="match status" value="1"/>
</dbReference>
<dbReference type="Gene3D" id="3.90.1150.10">
    <property type="entry name" value="Aspartate Aminotransferase, domain 1"/>
    <property type="match status" value="1"/>
</dbReference>
<proteinExistence type="inferred from homology"/>
<comment type="similarity">
    <text evidence="1 4">Belongs to the DegT/DnrJ/EryC1 family.</text>
</comment>
<keyword evidence="5" id="KW-0808">Transferase</keyword>
<dbReference type="PANTHER" id="PTHR30244:SF34">
    <property type="entry name" value="DTDP-4-AMINO-4,6-DIDEOXYGALACTOSE TRANSAMINASE"/>
    <property type="match status" value="1"/>
</dbReference>
<protein>
    <submittedName>
        <fullName evidence="5">UDP-4-amino-4, 6-dideoxy-N-acetyl-beta-L-altrosamine transaminase</fullName>
        <ecNumber evidence="5">2.6.1.92</ecNumber>
    </submittedName>
</protein>
<keyword evidence="3 4" id="KW-0663">Pyridoxal phosphate</keyword>
<dbReference type="InterPro" id="IPR015422">
    <property type="entry name" value="PyrdxlP-dep_Trfase_small"/>
</dbReference>
<gene>
    <name evidence="5" type="primary">pseC</name>
    <name evidence="5" type="ORF">ABRZ04_13760</name>
    <name evidence="6" type="ORF">ABRZ07_05650</name>
</gene>
<dbReference type="SUPFAM" id="SSF53383">
    <property type="entry name" value="PLP-dependent transferases"/>
    <property type="match status" value="1"/>
</dbReference>
<dbReference type="EMBL" id="CP158254">
    <property type="protein sequence ID" value="XDJ47341.1"/>
    <property type="molecule type" value="Genomic_DNA"/>
</dbReference>
<evidence type="ECO:0000256" key="1">
    <source>
        <dbReference type="ARBA" id="ARBA00037999"/>
    </source>
</evidence>
<dbReference type="AlphaFoldDB" id="A0AB39D051"/>
<dbReference type="Gene3D" id="3.40.640.10">
    <property type="entry name" value="Type I PLP-dependent aspartate aminotransferase-like (Major domain)"/>
    <property type="match status" value="1"/>
</dbReference>
<dbReference type="InterPro" id="IPR020026">
    <property type="entry name" value="PseC"/>
</dbReference>
<feature type="active site" description="Proton acceptor" evidence="2">
    <location>
        <position position="188"/>
    </location>
</feature>
<dbReference type="InterPro" id="IPR000653">
    <property type="entry name" value="DegT/StrS_aminotransferase"/>
</dbReference>
<sequence>MIPYGRQDITQADIDSVLEVLRSDFLTQGPKVPAFEHAVAEKVGAKYAVAVNSATSALHVACLALQLGPGDWLWTTPVTFVASANCALYCGAKVDFVDIDERTYNMSPVALEKKLEQAECEGKLPKVVIPVHLCGQPCDMAAIHALAQRYGFKIVEDASHAVGGKYHDEYIGNGRYSDITVFSFHPVKIITTAEGGMAVTNDAVLAERMVLLRSHGVTRDPARMTSLPDGPWYYQQISLGFNYRMTELQAALGLSQLKRLDAYVAKRHVIAALYNKLLKDFPVITPWQHSNGYSGLHLYVIRLRLEQIQRSHREVFESLRAQGIGVNLHYIPVHTQPYYLAMGFAAGDYPESERYYAEAISLPMYAALQEAQVHTVVEAVRHAIEGV</sequence>
<feature type="modified residue" description="N6-(pyridoxal phosphate)lysine" evidence="3">
    <location>
        <position position="188"/>
    </location>
</feature>